<dbReference type="EMBL" id="CAXLJM020000164">
    <property type="protein sequence ID" value="CAL8146421.1"/>
    <property type="molecule type" value="Genomic_DNA"/>
</dbReference>
<evidence type="ECO:0000313" key="2">
    <source>
        <dbReference type="Proteomes" id="UP001642540"/>
    </source>
</evidence>
<sequence length="112" mass="13109">MKTNELEKTVGTLGVEIALEKQKTKSLEQQNLRLIQEKAQLQAIVEMRNEVAKEIKTSFEEKIRKLGNIKKKDVIKLNMKRNYGLKTFLEEINAMRDQLNDLINSKYQFQTP</sequence>
<dbReference type="Proteomes" id="UP001642540">
    <property type="component" value="Unassembled WGS sequence"/>
</dbReference>
<proteinExistence type="predicted"/>
<accession>A0ABP1S7S7</accession>
<name>A0ABP1S7S7_9HEXA</name>
<evidence type="ECO:0000313" key="1">
    <source>
        <dbReference type="EMBL" id="CAL8146421.1"/>
    </source>
</evidence>
<gene>
    <name evidence="1" type="ORF">ODALV1_LOCUS30811</name>
</gene>
<protein>
    <submittedName>
        <fullName evidence="1">Uncharacterized protein</fullName>
    </submittedName>
</protein>
<keyword evidence="2" id="KW-1185">Reference proteome</keyword>
<comment type="caution">
    <text evidence="1">The sequence shown here is derived from an EMBL/GenBank/DDBJ whole genome shotgun (WGS) entry which is preliminary data.</text>
</comment>
<organism evidence="1 2">
    <name type="scientific">Orchesella dallaii</name>
    <dbReference type="NCBI Taxonomy" id="48710"/>
    <lineage>
        <taxon>Eukaryota</taxon>
        <taxon>Metazoa</taxon>
        <taxon>Ecdysozoa</taxon>
        <taxon>Arthropoda</taxon>
        <taxon>Hexapoda</taxon>
        <taxon>Collembola</taxon>
        <taxon>Entomobryomorpha</taxon>
        <taxon>Entomobryoidea</taxon>
        <taxon>Orchesellidae</taxon>
        <taxon>Orchesellinae</taxon>
        <taxon>Orchesella</taxon>
    </lineage>
</organism>
<reference evidence="1 2" key="1">
    <citation type="submission" date="2024-08" db="EMBL/GenBank/DDBJ databases">
        <authorList>
            <person name="Cucini C."/>
            <person name="Frati F."/>
        </authorList>
    </citation>
    <scope>NUCLEOTIDE SEQUENCE [LARGE SCALE GENOMIC DNA]</scope>
</reference>